<dbReference type="Pfam" id="PF04402">
    <property type="entry name" value="SIMPL"/>
    <property type="match status" value="1"/>
</dbReference>
<dbReference type="OrthoDB" id="6381835at2"/>
<evidence type="ECO:0008006" key="4">
    <source>
        <dbReference type="Google" id="ProtNLM"/>
    </source>
</evidence>
<gene>
    <name evidence="2" type="ORF">CWI71_06720</name>
</gene>
<evidence type="ECO:0000313" key="2">
    <source>
        <dbReference type="EMBL" id="RUO60555.1"/>
    </source>
</evidence>
<dbReference type="PANTHER" id="PTHR34387">
    <property type="entry name" value="SLR1258 PROTEIN"/>
    <property type="match status" value="1"/>
</dbReference>
<feature type="chain" id="PRO_5018974055" description="SIMPL domain-containing protein" evidence="1">
    <location>
        <begin position="19"/>
        <end position="232"/>
    </location>
</feature>
<dbReference type="Gene3D" id="3.30.70.2970">
    <property type="entry name" value="Protein of unknown function (DUF541), domain 2"/>
    <property type="match status" value="1"/>
</dbReference>
<dbReference type="GO" id="GO:0006974">
    <property type="term" value="P:DNA damage response"/>
    <property type="evidence" value="ECO:0007669"/>
    <property type="project" value="TreeGrafter"/>
</dbReference>
<dbReference type="PROSITE" id="PS51257">
    <property type="entry name" value="PROKAR_LIPOPROTEIN"/>
    <property type="match status" value="1"/>
</dbReference>
<organism evidence="2 3">
    <name type="scientific">Pseudidiomarina insulisalsae</name>
    <dbReference type="NCBI Taxonomy" id="575789"/>
    <lineage>
        <taxon>Bacteria</taxon>
        <taxon>Pseudomonadati</taxon>
        <taxon>Pseudomonadota</taxon>
        <taxon>Gammaproteobacteria</taxon>
        <taxon>Alteromonadales</taxon>
        <taxon>Idiomarinaceae</taxon>
        <taxon>Pseudidiomarina</taxon>
    </lineage>
</organism>
<sequence length="232" mass="26060">MRRLIPFFMIAASLSLVACQPAPEVTPSTLTVAGSATVEATPDEVQLTLNIERSGMDIPALKAHVDDITANLLNYLRQQGVAERHIQSYAIRLFPQYRYTEGEQKLTGYQVNRRMVVDFTEPQLHTDFLEYALRNGVQRINEPSYRISDAEELYRQTVAQAIMNARAKAEHMATAAGTQIIGIREIRESMQQAPVMRYRMAEMSDSGSNVSLPGQQTVEAQVEVIFLLARQN</sequence>
<keyword evidence="3" id="KW-1185">Reference proteome</keyword>
<dbReference type="AlphaFoldDB" id="A0A432YI28"/>
<evidence type="ECO:0000256" key="1">
    <source>
        <dbReference type="SAM" id="SignalP"/>
    </source>
</evidence>
<protein>
    <recommendedName>
        <fullName evidence="4">SIMPL domain-containing protein</fullName>
    </recommendedName>
</protein>
<dbReference type="Proteomes" id="UP000288259">
    <property type="component" value="Unassembled WGS sequence"/>
</dbReference>
<dbReference type="InterPro" id="IPR007497">
    <property type="entry name" value="SIMPL/DUF541"/>
</dbReference>
<proteinExistence type="predicted"/>
<dbReference type="RefSeq" id="WP_126754497.1">
    <property type="nucleotide sequence ID" value="NZ_PIPY01000006.1"/>
</dbReference>
<comment type="caution">
    <text evidence="2">The sequence shown here is derived from an EMBL/GenBank/DDBJ whole genome shotgun (WGS) entry which is preliminary data.</text>
</comment>
<accession>A0A432YI28</accession>
<dbReference type="PANTHER" id="PTHR34387:SF2">
    <property type="entry name" value="SLR1258 PROTEIN"/>
    <property type="match status" value="1"/>
</dbReference>
<reference evidence="3" key="1">
    <citation type="journal article" date="2018" name="Front. Microbiol.">
        <title>Genome-Based Analysis Reveals the Taxonomy and Diversity of the Family Idiomarinaceae.</title>
        <authorList>
            <person name="Liu Y."/>
            <person name="Lai Q."/>
            <person name="Shao Z."/>
        </authorList>
    </citation>
    <scope>NUCLEOTIDE SEQUENCE [LARGE SCALE GENOMIC DNA]</scope>
    <source>
        <strain evidence="3">CVS-6</strain>
    </source>
</reference>
<dbReference type="Gene3D" id="3.30.110.170">
    <property type="entry name" value="Protein of unknown function (DUF541), domain 1"/>
    <property type="match status" value="1"/>
</dbReference>
<evidence type="ECO:0000313" key="3">
    <source>
        <dbReference type="Proteomes" id="UP000288259"/>
    </source>
</evidence>
<name>A0A432YI28_9GAMM</name>
<dbReference type="InterPro" id="IPR052022">
    <property type="entry name" value="26kDa_periplasmic_antigen"/>
</dbReference>
<keyword evidence="1" id="KW-0732">Signal</keyword>
<feature type="signal peptide" evidence="1">
    <location>
        <begin position="1"/>
        <end position="18"/>
    </location>
</feature>
<dbReference type="EMBL" id="PIPY01000006">
    <property type="protein sequence ID" value="RUO60555.1"/>
    <property type="molecule type" value="Genomic_DNA"/>
</dbReference>